<dbReference type="GO" id="GO:0045815">
    <property type="term" value="P:transcription initiation-coupled chromatin remodeling"/>
    <property type="evidence" value="ECO:0007669"/>
    <property type="project" value="EnsemblMetazoa"/>
</dbReference>
<reference evidence="2 3" key="1">
    <citation type="journal article" date="2007" name="Nature">
        <title>Evolution of genes and genomes on the Drosophila phylogeny.</title>
        <authorList>
            <consortium name="Drosophila 12 Genomes Consortium"/>
            <person name="Clark A.G."/>
            <person name="Eisen M.B."/>
            <person name="Smith D.R."/>
            <person name="Bergman C.M."/>
            <person name="Oliver B."/>
            <person name="Markow T.A."/>
            <person name="Kaufman T.C."/>
            <person name="Kellis M."/>
            <person name="Gelbart W."/>
            <person name="Iyer V.N."/>
            <person name="Pollard D.A."/>
            <person name="Sackton T.B."/>
            <person name="Larracuente A.M."/>
            <person name="Singh N.D."/>
            <person name="Abad J.P."/>
            <person name="Abt D.N."/>
            <person name="Adryan B."/>
            <person name="Aguade M."/>
            <person name="Akashi H."/>
            <person name="Anderson W.W."/>
            <person name="Aquadro C.F."/>
            <person name="Ardell D.H."/>
            <person name="Arguello R."/>
            <person name="Artieri C.G."/>
            <person name="Barbash D.A."/>
            <person name="Barker D."/>
            <person name="Barsanti P."/>
            <person name="Batterham P."/>
            <person name="Batzoglou S."/>
            <person name="Begun D."/>
            <person name="Bhutkar A."/>
            <person name="Blanco E."/>
            <person name="Bosak S.A."/>
            <person name="Bradley R.K."/>
            <person name="Brand A.D."/>
            <person name="Brent M.R."/>
            <person name="Brooks A.N."/>
            <person name="Brown R.H."/>
            <person name="Butlin R.K."/>
            <person name="Caggese C."/>
            <person name="Calvi B.R."/>
            <person name="Bernardo de Carvalho A."/>
            <person name="Caspi A."/>
            <person name="Castrezana S."/>
            <person name="Celniker S.E."/>
            <person name="Chang J.L."/>
            <person name="Chapple C."/>
            <person name="Chatterji S."/>
            <person name="Chinwalla A."/>
            <person name="Civetta A."/>
            <person name="Clifton S.W."/>
            <person name="Comeron J.M."/>
            <person name="Costello J.C."/>
            <person name="Coyne J.A."/>
            <person name="Daub J."/>
            <person name="David R.G."/>
            <person name="Delcher A.L."/>
            <person name="Delehaunty K."/>
            <person name="Do C.B."/>
            <person name="Ebling H."/>
            <person name="Edwards K."/>
            <person name="Eickbush T."/>
            <person name="Evans J.D."/>
            <person name="Filipski A."/>
            <person name="Findeiss S."/>
            <person name="Freyhult E."/>
            <person name="Fulton L."/>
            <person name="Fulton R."/>
            <person name="Garcia A.C."/>
            <person name="Gardiner A."/>
            <person name="Garfield D.A."/>
            <person name="Garvin B.E."/>
            <person name="Gibson G."/>
            <person name="Gilbert D."/>
            <person name="Gnerre S."/>
            <person name="Godfrey J."/>
            <person name="Good R."/>
            <person name="Gotea V."/>
            <person name="Gravely B."/>
            <person name="Greenberg A.J."/>
            <person name="Griffiths-Jones S."/>
            <person name="Gross S."/>
            <person name="Guigo R."/>
            <person name="Gustafson E.A."/>
            <person name="Haerty W."/>
            <person name="Hahn M.W."/>
            <person name="Halligan D.L."/>
            <person name="Halpern A.L."/>
            <person name="Halter G.M."/>
            <person name="Han M.V."/>
            <person name="Heger A."/>
            <person name="Hillier L."/>
            <person name="Hinrichs A.S."/>
            <person name="Holmes I."/>
            <person name="Hoskins R.A."/>
            <person name="Hubisz M.J."/>
            <person name="Hultmark D."/>
            <person name="Huntley M.A."/>
            <person name="Jaffe D.B."/>
            <person name="Jagadeeshan S."/>
            <person name="Jeck W.R."/>
            <person name="Johnson J."/>
            <person name="Jones C.D."/>
            <person name="Jordan W.C."/>
            <person name="Karpen G.H."/>
            <person name="Kataoka E."/>
            <person name="Keightley P.D."/>
            <person name="Kheradpour P."/>
            <person name="Kirkness E.F."/>
            <person name="Koerich L.B."/>
            <person name="Kristiansen K."/>
            <person name="Kudrna D."/>
            <person name="Kulathinal R.J."/>
            <person name="Kumar S."/>
            <person name="Kwok R."/>
            <person name="Lander E."/>
            <person name="Langley C.H."/>
            <person name="Lapoint R."/>
            <person name="Lazzaro B.P."/>
            <person name="Lee S.J."/>
            <person name="Levesque L."/>
            <person name="Li R."/>
            <person name="Lin C.F."/>
            <person name="Lin M.F."/>
            <person name="Lindblad-Toh K."/>
            <person name="Llopart A."/>
            <person name="Long M."/>
            <person name="Low L."/>
            <person name="Lozovsky E."/>
            <person name="Lu J."/>
            <person name="Luo M."/>
            <person name="Machado C.A."/>
            <person name="Makalowski W."/>
            <person name="Marzo M."/>
            <person name="Matsuda M."/>
            <person name="Matzkin L."/>
            <person name="McAllister B."/>
            <person name="McBride C.S."/>
            <person name="McKernan B."/>
            <person name="McKernan K."/>
            <person name="Mendez-Lago M."/>
            <person name="Minx P."/>
            <person name="Mollenhauer M.U."/>
            <person name="Montooth K."/>
            <person name="Mount S.M."/>
            <person name="Mu X."/>
            <person name="Myers E."/>
            <person name="Negre B."/>
            <person name="Newfeld S."/>
            <person name="Nielsen R."/>
            <person name="Noor M.A."/>
            <person name="O'Grady P."/>
            <person name="Pachter L."/>
            <person name="Papaceit M."/>
            <person name="Parisi M.J."/>
            <person name="Parisi M."/>
            <person name="Parts L."/>
            <person name="Pedersen J.S."/>
            <person name="Pesole G."/>
            <person name="Phillippy A.M."/>
            <person name="Ponting C.P."/>
            <person name="Pop M."/>
            <person name="Porcelli D."/>
            <person name="Powell J.R."/>
            <person name="Prohaska S."/>
            <person name="Pruitt K."/>
            <person name="Puig M."/>
            <person name="Quesneville H."/>
            <person name="Ram K.R."/>
            <person name="Rand D."/>
            <person name="Rasmussen M.D."/>
            <person name="Reed L.K."/>
            <person name="Reenan R."/>
            <person name="Reily A."/>
            <person name="Remington K.A."/>
            <person name="Rieger T.T."/>
            <person name="Ritchie M.G."/>
            <person name="Robin C."/>
            <person name="Rogers Y.H."/>
            <person name="Rohde C."/>
            <person name="Rozas J."/>
            <person name="Rubenfield M.J."/>
            <person name="Ruiz A."/>
            <person name="Russo S."/>
            <person name="Salzberg S.L."/>
            <person name="Sanchez-Gracia A."/>
            <person name="Saranga D.J."/>
            <person name="Sato H."/>
            <person name="Schaeffer S.W."/>
            <person name="Schatz M.C."/>
            <person name="Schlenke T."/>
            <person name="Schwartz R."/>
            <person name="Segarra C."/>
            <person name="Singh R.S."/>
            <person name="Sirot L."/>
            <person name="Sirota M."/>
            <person name="Sisneros N.B."/>
            <person name="Smith C.D."/>
            <person name="Smith T.F."/>
            <person name="Spieth J."/>
            <person name="Stage D.E."/>
            <person name="Stark A."/>
            <person name="Stephan W."/>
            <person name="Strausberg R.L."/>
            <person name="Strempel S."/>
            <person name="Sturgill D."/>
            <person name="Sutton G."/>
            <person name="Sutton G.G."/>
            <person name="Tao W."/>
            <person name="Teichmann S."/>
            <person name="Tobari Y.N."/>
            <person name="Tomimura Y."/>
            <person name="Tsolas J.M."/>
            <person name="Valente V.L."/>
            <person name="Venter E."/>
            <person name="Venter J.C."/>
            <person name="Vicario S."/>
            <person name="Vieira F.G."/>
            <person name="Vilella A.J."/>
            <person name="Villasante A."/>
            <person name="Walenz B."/>
            <person name="Wang J."/>
            <person name="Wasserman M."/>
            <person name="Watts T."/>
            <person name="Wilson D."/>
            <person name="Wilson R.K."/>
            <person name="Wing R.A."/>
            <person name="Wolfner M.F."/>
            <person name="Wong A."/>
            <person name="Wong G.K."/>
            <person name="Wu C.I."/>
            <person name="Wu G."/>
            <person name="Yamamoto D."/>
            <person name="Yang H.P."/>
            <person name="Yang S.P."/>
            <person name="Yorke J.A."/>
            <person name="Yoshida K."/>
            <person name="Zdobnov E."/>
            <person name="Zhang P."/>
            <person name="Zhang Y."/>
            <person name="Zimin A.V."/>
            <person name="Baldwin J."/>
            <person name="Abdouelleil A."/>
            <person name="Abdulkadir J."/>
            <person name="Abebe A."/>
            <person name="Abera B."/>
            <person name="Abreu J."/>
            <person name="Acer S.C."/>
            <person name="Aftuck L."/>
            <person name="Alexander A."/>
            <person name="An P."/>
            <person name="Anderson E."/>
            <person name="Anderson S."/>
            <person name="Arachi H."/>
            <person name="Azer M."/>
            <person name="Bachantsang P."/>
            <person name="Barry A."/>
            <person name="Bayul T."/>
            <person name="Berlin A."/>
            <person name="Bessette D."/>
            <person name="Bloom T."/>
            <person name="Blye J."/>
            <person name="Boguslavskiy L."/>
            <person name="Bonnet C."/>
            <person name="Boukhgalter B."/>
            <person name="Bourzgui I."/>
            <person name="Brown A."/>
            <person name="Cahill P."/>
            <person name="Channer S."/>
            <person name="Cheshatsang Y."/>
            <person name="Chuda L."/>
            <person name="Citroen M."/>
            <person name="Collymore A."/>
            <person name="Cooke P."/>
            <person name="Costello M."/>
            <person name="D'Aco K."/>
            <person name="Daza R."/>
            <person name="De Haan G."/>
            <person name="DeGray S."/>
            <person name="DeMaso C."/>
            <person name="Dhargay N."/>
            <person name="Dooley K."/>
            <person name="Dooley E."/>
            <person name="Doricent M."/>
            <person name="Dorje P."/>
            <person name="Dorjee K."/>
            <person name="Dupes A."/>
            <person name="Elong R."/>
            <person name="Falk J."/>
            <person name="Farina A."/>
            <person name="Faro S."/>
            <person name="Ferguson D."/>
            <person name="Fisher S."/>
            <person name="Foley C.D."/>
            <person name="Franke A."/>
            <person name="Friedrich D."/>
            <person name="Gadbois L."/>
            <person name="Gearin G."/>
            <person name="Gearin C.R."/>
            <person name="Giannoukos G."/>
            <person name="Goode T."/>
            <person name="Graham J."/>
            <person name="Grandbois E."/>
            <person name="Grewal S."/>
            <person name="Gyaltsen K."/>
            <person name="Hafez N."/>
            <person name="Hagos B."/>
            <person name="Hall J."/>
            <person name="Henson C."/>
            <person name="Hollinger A."/>
            <person name="Honan T."/>
            <person name="Huard M.D."/>
            <person name="Hughes L."/>
            <person name="Hurhula B."/>
            <person name="Husby M.E."/>
            <person name="Kamat A."/>
            <person name="Kanga B."/>
            <person name="Kashin S."/>
            <person name="Khazanovich D."/>
            <person name="Kisner P."/>
            <person name="Lance K."/>
            <person name="Lara M."/>
            <person name="Lee W."/>
            <person name="Lennon N."/>
            <person name="Letendre F."/>
            <person name="LeVine R."/>
            <person name="Lipovsky A."/>
            <person name="Liu X."/>
            <person name="Liu J."/>
            <person name="Liu S."/>
            <person name="Lokyitsang T."/>
            <person name="Lokyitsang Y."/>
            <person name="Lubonja R."/>
            <person name="Lui A."/>
            <person name="MacDonald P."/>
            <person name="Magnisalis V."/>
            <person name="Maru K."/>
            <person name="Matthews C."/>
            <person name="McCusker W."/>
            <person name="McDonough S."/>
            <person name="Mehta T."/>
            <person name="Meldrim J."/>
            <person name="Meneus L."/>
            <person name="Mihai O."/>
            <person name="Mihalev A."/>
            <person name="Mihova T."/>
            <person name="Mittelman R."/>
            <person name="Mlenga V."/>
            <person name="Montmayeur A."/>
            <person name="Mulrain L."/>
            <person name="Navidi A."/>
            <person name="Naylor J."/>
            <person name="Negash T."/>
            <person name="Nguyen T."/>
            <person name="Nguyen N."/>
            <person name="Nicol R."/>
            <person name="Norbu C."/>
            <person name="Norbu N."/>
            <person name="Novod N."/>
            <person name="O'Neill B."/>
            <person name="Osman S."/>
            <person name="Markiewicz E."/>
            <person name="Oyono O.L."/>
            <person name="Patti C."/>
            <person name="Phunkhang P."/>
            <person name="Pierre F."/>
            <person name="Priest M."/>
            <person name="Raghuraman S."/>
            <person name="Rege F."/>
            <person name="Reyes R."/>
            <person name="Rise C."/>
            <person name="Rogov P."/>
            <person name="Ross K."/>
            <person name="Ryan E."/>
            <person name="Settipalli S."/>
            <person name="Shea T."/>
            <person name="Sherpa N."/>
            <person name="Shi L."/>
            <person name="Shih D."/>
            <person name="Sparrow T."/>
            <person name="Spaulding J."/>
            <person name="Stalker J."/>
            <person name="Stange-Thomann N."/>
            <person name="Stavropoulos S."/>
            <person name="Stone C."/>
            <person name="Strader C."/>
            <person name="Tesfaye S."/>
            <person name="Thomson T."/>
            <person name="Thoulutsang Y."/>
            <person name="Thoulutsang D."/>
            <person name="Topham K."/>
            <person name="Topping I."/>
            <person name="Tsamla T."/>
            <person name="Vassiliev H."/>
            <person name="Vo A."/>
            <person name="Wangchuk T."/>
            <person name="Wangdi T."/>
            <person name="Weiand M."/>
            <person name="Wilkinson J."/>
            <person name="Wilson A."/>
            <person name="Yadav S."/>
            <person name="Young G."/>
            <person name="Yu Q."/>
            <person name="Zembek L."/>
            <person name="Zhong D."/>
            <person name="Zimmer A."/>
            <person name="Zwirko Z."/>
            <person name="Jaffe D.B."/>
            <person name="Alvarez P."/>
            <person name="Brockman W."/>
            <person name="Butler J."/>
            <person name="Chin C."/>
            <person name="Gnerre S."/>
            <person name="Grabherr M."/>
            <person name="Kleber M."/>
            <person name="Mauceli E."/>
            <person name="MacCallum I."/>
        </authorList>
    </citation>
    <scope>NUCLEOTIDE SEQUENCE [LARGE SCALE GENOMIC DNA]</scope>
    <source>
        <strain evidence="3">Tai18E2 / Tucson 14021-0261.01</strain>
    </source>
</reference>
<dbReference type="AlphaFoldDB" id="B4IUC4"/>
<dbReference type="GO" id="GO:0140954">
    <property type="term" value="F:histone H3K36 dimethyltransferase activity"/>
    <property type="evidence" value="ECO:0007669"/>
    <property type="project" value="EnsemblMetazoa"/>
</dbReference>
<dbReference type="GO" id="GO:0006355">
    <property type="term" value="P:regulation of DNA-templated transcription"/>
    <property type="evidence" value="ECO:0007669"/>
    <property type="project" value="EnsemblMetazoa"/>
</dbReference>
<accession>B4IUC4</accession>
<evidence type="ECO:0000313" key="2">
    <source>
        <dbReference type="EMBL" id="EDW99987.2"/>
    </source>
</evidence>
<dbReference type="EMBL" id="CH891846">
    <property type="protein sequence ID" value="EDW99987.2"/>
    <property type="molecule type" value="Genomic_DNA"/>
</dbReference>
<dbReference type="GO" id="GO:0001700">
    <property type="term" value="P:embryonic development via the syncytial blastoderm"/>
    <property type="evidence" value="ECO:0007669"/>
    <property type="project" value="EnsemblMetazoa"/>
</dbReference>
<dbReference type="GO" id="GO:0042802">
    <property type="term" value="F:identical protein binding"/>
    <property type="evidence" value="ECO:0007669"/>
    <property type="project" value="EnsemblMetazoa"/>
</dbReference>
<feature type="compositionally biased region" description="Polar residues" evidence="1">
    <location>
        <begin position="53"/>
        <end position="65"/>
    </location>
</feature>
<dbReference type="GO" id="GO:0048477">
    <property type="term" value="P:oogenesis"/>
    <property type="evidence" value="ECO:0007669"/>
    <property type="project" value="EnsemblMetazoa"/>
</dbReference>
<dbReference type="GO" id="GO:0003682">
    <property type="term" value="F:chromatin binding"/>
    <property type="evidence" value="ECO:0007669"/>
    <property type="project" value="EnsemblMetazoa"/>
</dbReference>
<organism evidence="2 3">
    <name type="scientific">Drosophila yakuba</name>
    <name type="common">Fruit fly</name>
    <dbReference type="NCBI Taxonomy" id="7245"/>
    <lineage>
        <taxon>Eukaryota</taxon>
        <taxon>Metazoa</taxon>
        <taxon>Ecdysozoa</taxon>
        <taxon>Arthropoda</taxon>
        <taxon>Hexapoda</taxon>
        <taxon>Insecta</taxon>
        <taxon>Pterygota</taxon>
        <taxon>Neoptera</taxon>
        <taxon>Endopterygota</taxon>
        <taxon>Diptera</taxon>
        <taxon>Brachycera</taxon>
        <taxon>Muscomorpha</taxon>
        <taxon>Ephydroidea</taxon>
        <taxon>Drosophilidae</taxon>
        <taxon>Drosophila</taxon>
        <taxon>Sophophora</taxon>
    </lineage>
</organism>
<dbReference type="Proteomes" id="UP000002282">
    <property type="component" value="Unassembled WGS sequence"/>
</dbReference>
<dbReference type="GO" id="GO:0005700">
    <property type="term" value="C:polytene chromosome"/>
    <property type="evidence" value="ECO:0007669"/>
    <property type="project" value="EnsemblMetazoa"/>
</dbReference>
<dbReference type="HOGENOM" id="CLU_2294620_0_0_1"/>
<name>B4IUC4_DROYA</name>
<dbReference type="GO" id="GO:0035097">
    <property type="term" value="C:histone methyltransferase complex"/>
    <property type="evidence" value="ECO:0007669"/>
    <property type="project" value="EnsemblMetazoa"/>
</dbReference>
<keyword evidence="3" id="KW-1185">Reference proteome</keyword>
<proteinExistence type="predicted"/>
<protein>
    <submittedName>
        <fullName evidence="2">Uncharacterized protein</fullName>
    </submittedName>
</protein>
<evidence type="ECO:0000313" key="3">
    <source>
        <dbReference type="Proteomes" id="UP000002282"/>
    </source>
</evidence>
<dbReference type="GO" id="GO:0141005">
    <property type="term" value="P:transposable element silencing by heterochromatin formation"/>
    <property type="evidence" value="ECO:0007669"/>
    <property type="project" value="EnsemblMetazoa"/>
</dbReference>
<dbReference type="KEGG" id="dya:Dyak_GE22770"/>
<dbReference type="eggNOG" id="KOG1083">
    <property type="taxonomic scope" value="Eukaryota"/>
</dbReference>
<gene>
    <name evidence="2" type="primary">Dyak\GE22770</name>
    <name evidence="2" type="synonym">dyak_GLEANR_6522</name>
    <name evidence="2" type="synonym">GE22770</name>
    <name evidence="2" type="ORF">Dyak_GE22770</name>
</gene>
<dbReference type="GO" id="GO:0035035">
    <property type="term" value="F:histone acetyltransferase binding"/>
    <property type="evidence" value="ECO:0007669"/>
    <property type="project" value="EnsemblMetazoa"/>
</dbReference>
<dbReference type="OrthoDB" id="79252at2759"/>
<reference evidence="2 3" key="2">
    <citation type="journal article" date="2007" name="PLoS Biol.">
        <title>Principles of genome evolution in the Drosophila melanogaster species group.</title>
        <authorList>
            <person name="Ranz J.M."/>
            <person name="Maurin D."/>
            <person name="Chan Y.S."/>
            <person name="von Grotthuss M."/>
            <person name="Hillier L.W."/>
            <person name="Roote J."/>
            <person name="Ashburner M."/>
            <person name="Bergman C.M."/>
        </authorList>
    </citation>
    <scope>NUCLEOTIDE SEQUENCE [LARGE SCALE GENOMIC DNA]</scope>
    <source>
        <strain evidence="3">Tai18E2 / Tucson 14021-0261.01</strain>
    </source>
</reference>
<feature type="region of interest" description="Disordered" evidence="1">
    <location>
        <begin position="46"/>
        <end position="65"/>
    </location>
</feature>
<dbReference type="GO" id="GO:0018991">
    <property type="term" value="P:egg-laying behavior"/>
    <property type="evidence" value="ECO:0007669"/>
    <property type="project" value="EnsemblMetazoa"/>
</dbReference>
<dbReference type="GO" id="GO:0042800">
    <property type="term" value="F:histone H3K4 methyltransferase activity"/>
    <property type="evidence" value="ECO:0007669"/>
    <property type="project" value="EnsemblMetazoa"/>
</dbReference>
<dbReference type="GO" id="GO:0000785">
    <property type="term" value="C:chromatin"/>
    <property type="evidence" value="ECO:0007669"/>
    <property type="project" value="EnsemblMetazoa"/>
</dbReference>
<evidence type="ECO:0000256" key="1">
    <source>
        <dbReference type="SAM" id="MobiDB-lite"/>
    </source>
</evidence>
<sequence length="65" mass="7325">MAPNKQMLKKRRSRLENVLITMKLKCLDAQTAQEQPIDLSYLLSGRGARQRKTQQSSSSVMATST</sequence>